<evidence type="ECO:0000313" key="2">
    <source>
        <dbReference type="Proteomes" id="UP001548189"/>
    </source>
</evidence>
<dbReference type="EMBL" id="JBEVCJ010000003">
    <property type="protein sequence ID" value="MET1254212.1"/>
    <property type="molecule type" value="Genomic_DNA"/>
</dbReference>
<dbReference type="InterPro" id="IPR021111">
    <property type="entry name" value="Hexamer_Tyr-coord_heme_pr_HTHP"/>
</dbReference>
<comment type="caution">
    <text evidence="1">The sequence shown here is derived from an EMBL/GenBank/DDBJ whole genome shotgun (WGS) entry which is preliminary data.</text>
</comment>
<dbReference type="Gene3D" id="6.10.80.10">
    <property type="entry name" value="Hexameric tyrosine-coordinated heme protein (HTHP)"/>
    <property type="match status" value="1"/>
</dbReference>
<name>A0ABV2BRL5_9GAMM</name>
<dbReference type="Pfam" id="PF11534">
    <property type="entry name" value="HTHP"/>
    <property type="match status" value="1"/>
</dbReference>
<proteinExistence type="predicted"/>
<protein>
    <submittedName>
        <fullName evidence="1">Hexameric tyrosine-coordinated heme protein</fullName>
    </submittedName>
</protein>
<keyword evidence="2" id="KW-1185">Reference proteome</keyword>
<organism evidence="1 2">
    <name type="scientific">Aliikangiella maris</name>
    <dbReference type="NCBI Taxonomy" id="3162458"/>
    <lineage>
        <taxon>Bacteria</taxon>
        <taxon>Pseudomonadati</taxon>
        <taxon>Pseudomonadota</taxon>
        <taxon>Gammaproteobacteria</taxon>
        <taxon>Oceanospirillales</taxon>
        <taxon>Pleioneaceae</taxon>
        <taxon>Aliikangiella</taxon>
    </lineage>
</organism>
<dbReference type="Proteomes" id="UP001548189">
    <property type="component" value="Unassembled WGS sequence"/>
</dbReference>
<reference evidence="1 2" key="1">
    <citation type="submission" date="2024-06" db="EMBL/GenBank/DDBJ databases">
        <authorList>
            <person name="Li F."/>
        </authorList>
    </citation>
    <scope>NUCLEOTIDE SEQUENCE [LARGE SCALE GENOMIC DNA]</scope>
    <source>
        <strain evidence="1 2">GXAS 311</strain>
    </source>
</reference>
<gene>
    <name evidence="1" type="ORF">ABVT43_03630</name>
</gene>
<accession>A0ABV2BRL5</accession>
<dbReference type="InterPro" id="IPR038125">
    <property type="entry name" value="HTHP_sf"/>
</dbReference>
<sequence>MNKLLKQTFVVSILSLSICGISPVSAEAEKDYMPSLITKTPLEGRQLAIKIVRKTIGTIQRDPAAKMKVRNMYAENPQLLMQAAELVNKEFAIIAEANNYWRN</sequence>
<evidence type="ECO:0000313" key="1">
    <source>
        <dbReference type="EMBL" id="MET1254212.1"/>
    </source>
</evidence>